<sequence>MNVQVVYCNHQNANLALRERLAFSSDELLVRAYDELRARFPKSEHVVISTCNRVELYTAQEDPADTPTHDDLARFFSDFHQVPVIEFFDDLLECQGPEAVRHLFEVASSIDSMVLGESQIVSQIKAAFQLAMDSSANGPLTNSLFQRAMAVSARVRTDTKLSEGRVSIASVAVGDFGKSIFDRFDDKTVLILGAGEMASETLMYLRDEGVRQIHVCNRRLERAEALAKEFSGQAHPWESRLELLGQADVVVSTTGAERPILTAADFKPIRKKTGPKPVFILDLGAPRDIDSDVSHVDDGIFLYNIDDLEATCNANRKLRAAEIAKAREIIEEETASFMHDIYHKATGPIVKRLREHWHEISRQELELLFRKLPELDDRQREAFEKTIHRVVNKLLHPPLETLRDEARNGPPVGMLNTLKRLFHLRD</sequence>
<dbReference type="InterPro" id="IPR000343">
    <property type="entry name" value="4pyrrol_synth_GluRdtase"/>
</dbReference>
<dbReference type="SUPFAM" id="SSF69742">
    <property type="entry name" value="Glutamyl tRNA-reductase catalytic, N-terminal domain"/>
    <property type="match status" value="1"/>
</dbReference>
<evidence type="ECO:0000256" key="1">
    <source>
        <dbReference type="ARBA" id="ARBA00005059"/>
    </source>
</evidence>
<comment type="pathway">
    <text evidence="1 8 13">Porphyrin-containing compound metabolism; protoporphyrin-IX biosynthesis; 5-aminolevulinate from L-glutamyl-tRNA(Glu): step 1/2.</text>
</comment>
<dbReference type="InterPro" id="IPR015895">
    <property type="entry name" value="4pyrrol_synth_GluRdtase_N"/>
</dbReference>
<feature type="binding site" evidence="8 11">
    <location>
        <begin position="193"/>
        <end position="198"/>
    </location>
    <ligand>
        <name>NADP(+)</name>
        <dbReference type="ChEBI" id="CHEBI:58349"/>
    </ligand>
</feature>
<dbReference type="EMBL" id="SIHI01000001">
    <property type="protein sequence ID" value="TWT57133.1"/>
    <property type="molecule type" value="Genomic_DNA"/>
</dbReference>
<dbReference type="RefSeq" id="WP_146507011.1">
    <property type="nucleotide sequence ID" value="NZ_SIHI01000001.1"/>
</dbReference>
<dbReference type="EC" id="1.2.1.70" evidence="3 8"/>
<comment type="domain">
    <text evidence="8">Possesses an unusual extended V-shaped dimeric structure with each monomer consisting of three distinct domains arranged along a curved 'spinal' alpha-helix. The N-terminal catalytic domain specifically recognizes the glutamate moiety of the substrate. The second domain is the NADPH-binding domain, and the third C-terminal domain is responsible for dimerization.</text>
</comment>
<dbReference type="PANTHER" id="PTHR43013:SF1">
    <property type="entry name" value="GLUTAMYL-TRNA REDUCTASE"/>
    <property type="match status" value="1"/>
</dbReference>
<dbReference type="Pfam" id="PF05201">
    <property type="entry name" value="GlutR_N"/>
    <property type="match status" value="1"/>
</dbReference>
<accession>A0A5C5X4H7</accession>
<dbReference type="InterPro" id="IPR006151">
    <property type="entry name" value="Shikm_DH/Glu-tRNA_Rdtase"/>
</dbReference>
<evidence type="ECO:0000259" key="16">
    <source>
        <dbReference type="Pfam" id="PF05201"/>
    </source>
</evidence>
<dbReference type="InterPro" id="IPR018214">
    <property type="entry name" value="GluRdtase_CS"/>
</dbReference>
<feature type="binding site" evidence="8 10">
    <location>
        <begin position="117"/>
        <end position="119"/>
    </location>
    <ligand>
        <name>substrate</name>
    </ligand>
</feature>
<evidence type="ECO:0000256" key="10">
    <source>
        <dbReference type="PIRSR" id="PIRSR000445-2"/>
    </source>
</evidence>
<evidence type="ECO:0000256" key="11">
    <source>
        <dbReference type="PIRSR" id="PIRSR000445-3"/>
    </source>
</evidence>
<dbReference type="AlphaFoldDB" id="A0A5C5X4H7"/>
<keyword evidence="5 8" id="KW-0560">Oxidoreductase</keyword>
<evidence type="ECO:0000256" key="8">
    <source>
        <dbReference type="HAMAP-Rule" id="MF_00087"/>
    </source>
</evidence>
<dbReference type="CDD" id="cd05213">
    <property type="entry name" value="NAD_bind_Glutamyl_tRNA_reduct"/>
    <property type="match status" value="1"/>
</dbReference>
<dbReference type="InterPro" id="IPR036343">
    <property type="entry name" value="GluRdtase_N_sf"/>
</dbReference>
<evidence type="ECO:0000259" key="15">
    <source>
        <dbReference type="Pfam" id="PF01488"/>
    </source>
</evidence>
<evidence type="ECO:0000256" key="2">
    <source>
        <dbReference type="ARBA" id="ARBA00005916"/>
    </source>
</evidence>
<dbReference type="SUPFAM" id="SSF51735">
    <property type="entry name" value="NAD(P)-binding Rossmann-fold domains"/>
    <property type="match status" value="1"/>
</dbReference>
<evidence type="ECO:0000259" key="14">
    <source>
        <dbReference type="Pfam" id="PF00745"/>
    </source>
</evidence>
<evidence type="ECO:0000256" key="12">
    <source>
        <dbReference type="PIRSR" id="PIRSR000445-4"/>
    </source>
</evidence>
<protein>
    <recommendedName>
        <fullName evidence="3 8">Glutamyl-tRNA reductase</fullName>
        <shortName evidence="8">GluTR</shortName>
        <ecNumber evidence="3 8">1.2.1.70</ecNumber>
    </recommendedName>
</protein>
<dbReference type="Pfam" id="PF01488">
    <property type="entry name" value="Shikimate_DH"/>
    <property type="match status" value="1"/>
</dbReference>
<evidence type="ECO:0000256" key="5">
    <source>
        <dbReference type="ARBA" id="ARBA00023002"/>
    </source>
</evidence>
<dbReference type="GO" id="GO:0008883">
    <property type="term" value="F:glutamyl-tRNA reductase activity"/>
    <property type="evidence" value="ECO:0007669"/>
    <property type="project" value="UniProtKB-UniRule"/>
</dbReference>
<feature type="binding site" evidence="8 10">
    <location>
        <position position="112"/>
    </location>
    <ligand>
        <name>substrate</name>
    </ligand>
</feature>
<evidence type="ECO:0000256" key="13">
    <source>
        <dbReference type="RuleBase" id="RU000584"/>
    </source>
</evidence>
<feature type="domain" description="Tetrapyrrole biosynthesis glutamyl-tRNA reductase dimerisation" evidence="14">
    <location>
        <begin position="325"/>
        <end position="424"/>
    </location>
</feature>
<dbReference type="GO" id="GO:0019353">
    <property type="term" value="P:protoporphyrinogen IX biosynthetic process from glutamate"/>
    <property type="evidence" value="ECO:0007669"/>
    <property type="project" value="TreeGrafter"/>
</dbReference>
<keyword evidence="18" id="KW-1185">Reference proteome</keyword>
<dbReference type="PIRSF" id="PIRSF000445">
    <property type="entry name" value="4pyrrol_synth_GluRdtase"/>
    <property type="match status" value="1"/>
</dbReference>
<dbReference type="FunFam" id="3.30.460.30:FF:000001">
    <property type="entry name" value="Glutamyl-tRNA reductase"/>
    <property type="match status" value="1"/>
</dbReference>
<dbReference type="GO" id="GO:0050661">
    <property type="term" value="F:NADP binding"/>
    <property type="evidence" value="ECO:0007669"/>
    <property type="project" value="InterPro"/>
</dbReference>
<dbReference type="PROSITE" id="PS00747">
    <property type="entry name" value="GLUTR"/>
    <property type="match status" value="1"/>
</dbReference>
<feature type="domain" description="Quinate/shikimate 5-dehydrogenase/glutamyl-tRNA reductase" evidence="15">
    <location>
        <begin position="177"/>
        <end position="310"/>
    </location>
</feature>
<comment type="miscellaneous">
    <text evidence="8">During catalysis, the active site Cys acts as a nucleophile attacking the alpha-carbonyl group of tRNA-bound glutamate with the formation of a thioester intermediate between enzyme and glutamate, and the concomitant release of tRNA(Glu). The thioester intermediate is finally reduced by direct hydride transfer from NADPH, to form the product GSA.</text>
</comment>
<comment type="catalytic activity">
    <reaction evidence="7 8 13">
        <text>(S)-4-amino-5-oxopentanoate + tRNA(Glu) + NADP(+) = L-glutamyl-tRNA(Glu) + NADPH + H(+)</text>
        <dbReference type="Rhea" id="RHEA:12344"/>
        <dbReference type="Rhea" id="RHEA-COMP:9663"/>
        <dbReference type="Rhea" id="RHEA-COMP:9680"/>
        <dbReference type="ChEBI" id="CHEBI:15378"/>
        <dbReference type="ChEBI" id="CHEBI:57501"/>
        <dbReference type="ChEBI" id="CHEBI:57783"/>
        <dbReference type="ChEBI" id="CHEBI:58349"/>
        <dbReference type="ChEBI" id="CHEBI:78442"/>
        <dbReference type="ChEBI" id="CHEBI:78520"/>
        <dbReference type="EC" id="1.2.1.70"/>
    </reaction>
</comment>
<comment type="function">
    <text evidence="8">Catalyzes the NADPH-dependent reduction of glutamyl-tRNA(Glu) to glutamate 1-semialdehyde (GSA).</text>
</comment>
<evidence type="ECO:0000256" key="7">
    <source>
        <dbReference type="ARBA" id="ARBA00047464"/>
    </source>
</evidence>
<feature type="binding site" evidence="8 10">
    <location>
        <position position="123"/>
    </location>
    <ligand>
        <name>substrate</name>
    </ligand>
</feature>
<proteinExistence type="inferred from homology"/>
<dbReference type="OrthoDB" id="110209at2"/>
<evidence type="ECO:0000256" key="4">
    <source>
        <dbReference type="ARBA" id="ARBA00022857"/>
    </source>
</evidence>
<evidence type="ECO:0000256" key="3">
    <source>
        <dbReference type="ARBA" id="ARBA00012970"/>
    </source>
</evidence>
<feature type="active site" description="Nucleophile" evidence="8 9">
    <location>
        <position position="51"/>
    </location>
</feature>
<comment type="similarity">
    <text evidence="2 8 13">Belongs to the glutamyl-tRNA reductase family.</text>
</comment>
<reference evidence="17 18" key="1">
    <citation type="submission" date="2019-02" db="EMBL/GenBank/DDBJ databases">
        <title>Deep-cultivation of Planctomycetes and their phenomic and genomic characterization uncovers novel biology.</title>
        <authorList>
            <person name="Wiegand S."/>
            <person name="Jogler M."/>
            <person name="Boedeker C."/>
            <person name="Pinto D."/>
            <person name="Vollmers J."/>
            <person name="Rivas-Marin E."/>
            <person name="Kohn T."/>
            <person name="Peeters S.H."/>
            <person name="Heuer A."/>
            <person name="Rast P."/>
            <person name="Oberbeckmann S."/>
            <person name="Bunk B."/>
            <person name="Jeske O."/>
            <person name="Meyerdierks A."/>
            <person name="Storesund J.E."/>
            <person name="Kallscheuer N."/>
            <person name="Luecker S."/>
            <person name="Lage O.M."/>
            <person name="Pohl T."/>
            <person name="Merkel B.J."/>
            <person name="Hornburger P."/>
            <person name="Mueller R.-W."/>
            <person name="Bruemmer F."/>
            <person name="Labrenz M."/>
            <person name="Spormann A.M."/>
            <person name="Op Den Camp H."/>
            <person name="Overmann J."/>
            <person name="Amann R."/>
            <person name="Jetten M.S.M."/>
            <person name="Mascher T."/>
            <person name="Medema M.H."/>
            <person name="Devos D.P."/>
            <person name="Kaster A.-K."/>
            <person name="Ovreas L."/>
            <person name="Rohde M."/>
            <person name="Galperin M.Y."/>
            <person name="Jogler C."/>
        </authorList>
    </citation>
    <scope>NUCLEOTIDE SEQUENCE [LARGE SCALE GENOMIC DNA]</scope>
    <source>
        <strain evidence="17 18">KOR42</strain>
    </source>
</reference>
<keyword evidence="6 8" id="KW-0627">Porphyrin biosynthesis</keyword>
<name>A0A5C5X4H7_9PLAN</name>
<dbReference type="NCBIfam" id="TIGR01035">
    <property type="entry name" value="hemA"/>
    <property type="match status" value="1"/>
</dbReference>
<dbReference type="Proteomes" id="UP000317243">
    <property type="component" value="Unassembled WGS sequence"/>
</dbReference>
<dbReference type="Gene3D" id="3.30.460.30">
    <property type="entry name" value="Glutamyl-tRNA reductase, N-terminal domain"/>
    <property type="match status" value="1"/>
</dbReference>
<evidence type="ECO:0000313" key="17">
    <source>
        <dbReference type="EMBL" id="TWT57133.1"/>
    </source>
</evidence>
<evidence type="ECO:0000256" key="6">
    <source>
        <dbReference type="ARBA" id="ARBA00023244"/>
    </source>
</evidence>
<dbReference type="InterPro" id="IPR015896">
    <property type="entry name" value="4pyrrol_synth_GluRdtase_dimer"/>
</dbReference>
<dbReference type="Gene3D" id="3.40.50.720">
    <property type="entry name" value="NAD(P)-binding Rossmann-like Domain"/>
    <property type="match status" value="1"/>
</dbReference>
<dbReference type="InterPro" id="IPR036291">
    <property type="entry name" value="NAD(P)-bd_dom_sf"/>
</dbReference>
<feature type="site" description="Important for activity" evidence="8 12">
    <location>
        <position position="102"/>
    </location>
</feature>
<dbReference type="UniPathway" id="UPA00251">
    <property type="reaction ID" value="UER00316"/>
</dbReference>
<evidence type="ECO:0000313" key="18">
    <source>
        <dbReference type="Proteomes" id="UP000317243"/>
    </source>
</evidence>
<gene>
    <name evidence="8 17" type="primary">hemA</name>
    <name evidence="17" type="ORF">KOR42_04910</name>
</gene>
<dbReference type="HAMAP" id="MF_00087">
    <property type="entry name" value="Glu_tRNA_reductase"/>
    <property type="match status" value="1"/>
</dbReference>
<dbReference type="PANTHER" id="PTHR43013">
    <property type="entry name" value="GLUTAMYL-TRNA REDUCTASE"/>
    <property type="match status" value="1"/>
</dbReference>
<dbReference type="InterPro" id="IPR036453">
    <property type="entry name" value="GluRdtase_dimer_dom_sf"/>
</dbReference>
<keyword evidence="4 8" id="KW-0521">NADP</keyword>
<feature type="binding site" evidence="8 10">
    <location>
        <begin position="50"/>
        <end position="53"/>
    </location>
    <ligand>
        <name>substrate</name>
    </ligand>
</feature>
<dbReference type="Pfam" id="PF00745">
    <property type="entry name" value="GlutR_dimer"/>
    <property type="match status" value="1"/>
</dbReference>
<feature type="domain" description="Glutamyl-tRNA reductase N-terminal" evidence="16">
    <location>
        <begin position="8"/>
        <end position="159"/>
    </location>
</feature>
<comment type="caution">
    <text evidence="17">The sequence shown here is derived from an EMBL/GenBank/DDBJ whole genome shotgun (WGS) entry which is preliminary data.</text>
</comment>
<dbReference type="SUPFAM" id="SSF69075">
    <property type="entry name" value="Glutamyl tRNA-reductase dimerization domain"/>
    <property type="match status" value="1"/>
</dbReference>
<evidence type="ECO:0000256" key="9">
    <source>
        <dbReference type="PIRSR" id="PIRSR000445-1"/>
    </source>
</evidence>
<organism evidence="17 18">
    <name type="scientific">Thalassoglobus neptunius</name>
    <dbReference type="NCBI Taxonomy" id="1938619"/>
    <lineage>
        <taxon>Bacteria</taxon>
        <taxon>Pseudomonadati</taxon>
        <taxon>Planctomycetota</taxon>
        <taxon>Planctomycetia</taxon>
        <taxon>Planctomycetales</taxon>
        <taxon>Planctomycetaceae</taxon>
        <taxon>Thalassoglobus</taxon>
    </lineage>
</organism>
<comment type="subunit">
    <text evidence="8">Homodimer.</text>
</comment>